<dbReference type="Proteomes" id="UP001516400">
    <property type="component" value="Unassembled WGS sequence"/>
</dbReference>
<evidence type="ECO:0000256" key="1">
    <source>
        <dbReference type="SAM" id="SignalP"/>
    </source>
</evidence>
<keyword evidence="1" id="KW-0732">Signal</keyword>
<protein>
    <submittedName>
        <fullName evidence="2">Uncharacterized protein</fullName>
    </submittedName>
</protein>
<reference evidence="2 3" key="1">
    <citation type="journal article" date="2021" name="BMC Biol.">
        <title>Horizontally acquired antibacterial genes associated with adaptive radiation of ladybird beetles.</title>
        <authorList>
            <person name="Li H.S."/>
            <person name="Tang X.F."/>
            <person name="Huang Y.H."/>
            <person name="Xu Z.Y."/>
            <person name="Chen M.L."/>
            <person name="Du X.Y."/>
            <person name="Qiu B.Y."/>
            <person name="Chen P.T."/>
            <person name="Zhang W."/>
            <person name="Slipinski A."/>
            <person name="Escalona H.E."/>
            <person name="Waterhouse R.M."/>
            <person name="Zwick A."/>
            <person name="Pang H."/>
        </authorList>
    </citation>
    <scope>NUCLEOTIDE SEQUENCE [LARGE SCALE GENOMIC DNA]</scope>
    <source>
        <strain evidence="2">SYSU2018</strain>
    </source>
</reference>
<gene>
    <name evidence="2" type="ORF">HHI36_012599</name>
</gene>
<feature type="chain" id="PRO_5044812281" evidence="1">
    <location>
        <begin position="23"/>
        <end position="186"/>
    </location>
</feature>
<keyword evidence="3" id="KW-1185">Reference proteome</keyword>
<dbReference type="AlphaFoldDB" id="A0ABD2NEP6"/>
<organism evidence="2 3">
    <name type="scientific">Cryptolaemus montrouzieri</name>
    <dbReference type="NCBI Taxonomy" id="559131"/>
    <lineage>
        <taxon>Eukaryota</taxon>
        <taxon>Metazoa</taxon>
        <taxon>Ecdysozoa</taxon>
        <taxon>Arthropoda</taxon>
        <taxon>Hexapoda</taxon>
        <taxon>Insecta</taxon>
        <taxon>Pterygota</taxon>
        <taxon>Neoptera</taxon>
        <taxon>Endopterygota</taxon>
        <taxon>Coleoptera</taxon>
        <taxon>Polyphaga</taxon>
        <taxon>Cucujiformia</taxon>
        <taxon>Coccinelloidea</taxon>
        <taxon>Coccinellidae</taxon>
        <taxon>Scymninae</taxon>
        <taxon>Scymnini</taxon>
        <taxon>Cryptolaemus</taxon>
    </lineage>
</organism>
<accession>A0ABD2NEP6</accession>
<feature type="signal peptide" evidence="1">
    <location>
        <begin position="1"/>
        <end position="22"/>
    </location>
</feature>
<evidence type="ECO:0000313" key="3">
    <source>
        <dbReference type="Proteomes" id="UP001516400"/>
    </source>
</evidence>
<proteinExistence type="predicted"/>
<dbReference type="EMBL" id="JABFTP020000103">
    <property type="protein sequence ID" value="KAL3277248.1"/>
    <property type="molecule type" value="Genomic_DNA"/>
</dbReference>
<name>A0ABD2NEP6_9CUCU</name>
<comment type="caution">
    <text evidence="2">The sequence shown here is derived from an EMBL/GenBank/DDBJ whole genome shotgun (WGS) entry which is preliminary data.</text>
</comment>
<sequence length="186" mass="21254">MAFKFKIATLTGFLCFLGMSIALGPSPPLPFELPKFLEDIRQNFPEPPKLSRGLPFGQLEGLMNYRSKPLEIEAGFHLKPPRRNQPLLAPPPFWSPFSLRDLRNLQNLKNHLFTPSRQGEIAETPGQVRNYEMDLKEIKKENENALNEITTNKFTAEDASDPPTSFVHFGITGDDNREYKYNYSVL</sequence>
<evidence type="ECO:0000313" key="2">
    <source>
        <dbReference type="EMBL" id="KAL3277248.1"/>
    </source>
</evidence>